<evidence type="ECO:0000313" key="2">
    <source>
        <dbReference type="Proteomes" id="UP000500870"/>
    </source>
</evidence>
<evidence type="ECO:0000313" key="1">
    <source>
        <dbReference type="EMBL" id="QIX23632.1"/>
    </source>
</evidence>
<dbReference type="Proteomes" id="UP000500870">
    <property type="component" value="Chromosome 3"/>
</dbReference>
<reference evidence="1 2" key="1">
    <citation type="submission" date="2020-04" db="EMBL/GenBank/DDBJ databases">
        <title>FDA dAtabase for Regulatory Grade micrObial Sequences (FDA-ARGOS): Supporting development and validation of Infectious Disease Dx tests.</title>
        <authorList>
            <person name="Sciortino C."/>
            <person name="Tallon L."/>
            <person name="Sadzewicz L."/>
            <person name="Vavikolanu K."/>
            <person name="Mehta A."/>
            <person name="Aluvathingal J."/>
            <person name="Nadendla S."/>
            <person name="Nandy P."/>
            <person name="Geyer C."/>
            <person name="Yan Y."/>
            <person name="Sichtig H."/>
        </authorList>
    </citation>
    <scope>NUCLEOTIDE SEQUENCE [LARGE SCALE GENOMIC DNA]</scope>
    <source>
        <strain evidence="1 2">FDAARGOS_633</strain>
    </source>
</reference>
<dbReference type="EMBL" id="CP050899">
    <property type="protein sequence ID" value="QIX23632.1"/>
    <property type="molecule type" value="Genomic_DNA"/>
</dbReference>
<protein>
    <submittedName>
        <fullName evidence="1">Uncharacterized protein</fullName>
    </submittedName>
</protein>
<name>A0A6H0ZS21_9HYPH</name>
<dbReference type="RefSeq" id="WP_037092712.1">
    <property type="nucleotide sequence ID" value="NZ_CP050899.1"/>
</dbReference>
<organism evidence="1 2">
    <name type="scientific">Agrobacterium pusense</name>
    <dbReference type="NCBI Taxonomy" id="648995"/>
    <lineage>
        <taxon>Bacteria</taxon>
        <taxon>Pseudomonadati</taxon>
        <taxon>Pseudomonadota</taxon>
        <taxon>Alphaproteobacteria</taxon>
        <taxon>Hyphomicrobiales</taxon>
        <taxon>Rhizobiaceae</taxon>
        <taxon>Rhizobium/Agrobacterium group</taxon>
        <taxon>Agrobacterium</taxon>
    </lineage>
</organism>
<gene>
    <name evidence="1" type="ORF">FOB41_20920</name>
</gene>
<dbReference type="PROSITE" id="PS51257">
    <property type="entry name" value="PROKAR_LIPOPROTEIN"/>
    <property type="match status" value="1"/>
</dbReference>
<sequence length="218" mass="24182">MKIHTAMSIVAILASGCVSENPREIVRRAGYLTTVPPSTSFGPGNIVWKKTNRYNDKDDISLGYICSPEYVTFPGSPEKGRGEISDFGRKKDFSFNADNLQKLGFSSSAQYVNNLTIRFSNIEYLEYGLDKLEAIEKTLGPECRNILRKQRKKQNAHIVRSAFKADLDYAITYKASTSASIKAAILKEIEAGFGITLEGNQGRVGRGLYYGVSVDPLY</sequence>
<accession>A0A6H0ZS21</accession>
<proteinExistence type="predicted"/>
<dbReference type="AlphaFoldDB" id="A0A6H0ZS21"/>